<dbReference type="GO" id="GO:0004392">
    <property type="term" value="F:heme oxygenase (decyclizing) activity"/>
    <property type="evidence" value="ECO:0007669"/>
    <property type="project" value="InterPro"/>
</dbReference>
<accession>A0AAP7GTU4</accession>
<dbReference type="InterPro" id="IPR016084">
    <property type="entry name" value="Haem_Oase-like_multi-hlx"/>
</dbReference>
<dbReference type="Gene3D" id="1.20.910.10">
    <property type="entry name" value="Heme oxygenase-like"/>
    <property type="match status" value="1"/>
</dbReference>
<comment type="caution">
    <text evidence="1">The sequence shown here is derived from an EMBL/GenBank/DDBJ whole genome shotgun (WGS) entry which is preliminary data.</text>
</comment>
<evidence type="ECO:0000313" key="1">
    <source>
        <dbReference type="EMBL" id="OBU61204.1"/>
    </source>
</evidence>
<organism evidence="1 2">
    <name type="scientific">Stenotrophomonas maltophilia</name>
    <name type="common">Pseudomonas maltophilia</name>
    <name type="synonym">Xanthomonas maltophilia</name>
    <dbReference type="NCBI Taxonomy" id="40324"/>
    <lineage>
        <taxon>Bacteria</taxon>
        <taxon>Pseudomonadati</taxon>
        <taxon>Pseudomonadota</taxon>
        <taxon>Gammaproteobacteria</taxon>
        <taxon>Lysobacterales</taxon>
        <taxon>Lysobacteraceae</taxon>
        <taxon>Stenotrophomonas</taxon>
        <taxon>Stenotrophomonas maltophilia group</taxon>
    </lineage>
</organism>
<dbReference type="InterPro" id="IPR016053">
    <property type="entry name" value="Haem_Oase-like"/>
</dbReference>
<reference evidence="1 2" key="1">
    <citation type="submission" date="2016-05" db="EMBL/GenBank/DDBJ databases">
        <title>Draft Genome Sequences of Stenotrophomonas maltophilia Strains Sm32COP, Sm41DVV, Sm46PAILV, SmF3, SmF22, SmSOFb1 and SmCVFa1, Isolated from Different Manures, in France.</title>
        <authorList>
            <person name="Nazaret S."/>
            <person name="Bodilis J."/>
        </authorList>
    </citation>
    <scope>NUCLEOTIDE SEQUENCE [LARGE SCALE GENOMIC DNA]</scope>
    <source>
        <strain evidence="1 2">Sm41DVV</strain>
    </source>
</reference>
<proteinExistence type="predicted"/>
<evidence type="ECO:0000313" key="2">
    <source>
        <dbReference type="Proteomes" id="UP000092125"/>
    </source>
</evidence>
<dbReference type="CDD" id="cd19166">
    <property type="entry name" value="HemeO-bac"/>
    <property type="match status" value="1"/>
</dbReference>
<protein>
    <recommendedName>
        <fullName evidence="3">Biliverdin-producing heme oxygenase</fullName>
    </recommendedName>
</protein>
<dbReference type="EMBL" id="LYVI01000006">
    <property type="protein sequence ID" value="OBU61204.1"/>
    <property type="molecule type" value="Genomic_DNA"/>
</dbReference>
<gene>
    <name evidence="1" type="ORF">A9K56_10885</name>
</gene>
<dbReference type="SUPFAM" id="SSF48613">
    <property type="entry name" value="Heme oxygenase-like"/>
    <property type="match status" value="1"/>
</dbReference>
<dbReference type="Pfam" id="PF01126">
    <property type="entry name" value="Heme_oxygenase"/>
    <property type="match status" value="1"/>
</dbReference>
<dbReference type="Proteomes" id="UP000092125">
    <property type="component" value="Unassembled WGS sequence"/>
</dbReference>
<dbReference type="AlphaFoldDB" id="A0AAP7GTU4"/>
<dbReference type="GO" id="GO:0006788">
    <property type="term" value="P:heme oxidation"/>
    <property type="evidence" value="ECO:0007669"/>
    <property type="project" value="InterPro"/>
</dbReference>
<sequence>MSVYLRDATRSVHGSLDAFLIGQRLFESTLRYGRFLQVQWHFHHAAAPLYMDGLMLPATARLQLVEQDLLDMGAPLPRAHAWRPRLQHASRASALGWLYTVEGSALGSAVLLKYAAALGLGAGHGARHLAPSPAGVAEQWRITRAHLDAEPLTQQQRQQACSAAQQAFAFVRRCAAEVFSNA</sequence>
<name>A0AAP7GTU4_STEMA</name>
<evidence type="ECO:0008006" key="3">
    <source>
        <dbReference type="Google" id="ProtNLM"/>
    </source>
</evidence>